<evidence type="ECO:0000256" key="1">
    <source>
        <dbReference type="SAM" id="Phobius"/>
    </source>
</evidence>
<dbReference type="Proteomes" id="UP000178490">
    <property type="component" value="Unassembled WGS sequence"/>
</dbReference>
<feature type="transmembrane region" description="Helical" evidence="1">
    <location>
        <begin position="44"/>
        <end position="64"/>
    </location>
</feature>
<protein>
    <recommendedName>
        <fullName evidence="4">PrgI family protein</fullName>
    </recommendedName>
</protein>
<dbReference type="Pfam" id="PF12666">
    <property type="entry name" value="PrgI"/>
    <property type="match status" value="1"/>
</dbReference>
<keyword evidence="1" id="KW-1133">Transmembrane helix</keyword>
<gene>
    <name evidence="2" type="ORF">A2537_02540</name>
</gene>
<keyword evidence="1" id="KW-0472">Membrane</keyword>
<dbReference type="InterPro" id="IPR024414">
    <property type="entry name" value="Uncharacterised_PrgI"/>
</dbReference>
<dbReference type="EMBL" id="MFRC01000014">
    <property type="protein sequence ID" value="OGH89978.1"/>
    <property type="molecule type" value="Genomic_DNA"/>
</dbReference>
<reference evidence="2 3" key="1">
    <citation type="journal article" date="2016" name="Nat. Commun.">
        <title>Thousands of microbial genomes shed light on interconnected biogeochemical processes in an aquifer system.</title>
        <authorList>
            <person name="Anantharaman K."/>
            <person name="Brown C.T."/>
            <person name="Hug L.A."/>
            <person name="Sharon I."/>
            <person name="Castelle C.J."/>
            <person name="Probst A.J."/>
            <person name="Thomas B.C."/>
            <person name="Singh A."/>
            <person name="Wilkins M.J."/>
            <person name="Karaoz U."/>
            <person name="Brodie E.L."/>
            <person name="Williams K.H."/>
            <person name="Hubbard S.S."/>
            <person name="Banfield J.F."/>
        </authorList>
    </citation>
    <scope>NUCLEOTIDE SEQUENCE [LARGE SCALE GENOMIC DNA]</scope>
</reference>
<organism evidence="2 3">
    <name type="scientific">Candidatus Magasanikbacteria bacterium RIFOXYD2_FULL_36_9</name>
    <dbReference type="NCBI Taxonomy" id="1798707"/>
    <lineage>
        <taxon>Bacteria</taxon>
        <taxon>Candidatus Magasanikiibacteriota</taxon>
    </lineage>
</organism>
<keyword evidence="1" id="KW-0812">Transmembrane</keyword>
<proteinExistence type="predicted"/>
<evidence type="ECO:0000313" key="2">
    <source>
        <dbReference type="EMBL" id="OGH89978.1"/>
    </source>
</evidence>
<feature type="transmembrane region" description="Helical" evidence="1">
    <location>
        <begin position="20"/>
        <end position="38"/>
    </location>
</feature>
<name>A0A1F6P1K3_9BACT</name>
<evidence type="ECO:0008006" key="4">
    <source>
        <dbReference type="Google" id="ProtNLM"/>
    </source>
</evidence>
<evidence type="ECO:0000313" key="3">
    <source>
        <dbReference type="Proteomes" id="UP000178490"/>
    </source>
</evidence>
<dbReference type="AlphaFoldDB" id="A0A1F6P1K3"/>
<sequence length="142" mass="16297">MDQFVVPQFIDVEDKIFGPVTSRQFVILLIAGLILFVAFKLADFALFIFMLATIGGFALILAFVKINGQSFHYFILNLIQTVRRPSRRIWYKSDTKDELEELRKGEIVEVMEKVAEIPRLSYSRIRDLSLAVNTGGYYKPGE</sequence>
<accession>A0A1F6P1K3</accession>
<comment type="caution">
    <text evidence="2">The sequence shown here is derived from an EMBL/GenBank/DDBJ whole genome shotgun (WGS) entry which is preliminary data.</text>
</comment>